<accession>A0A7V8NQI7</accession>
<dbReference type="PROSITE" id="PS50975">
    <property type="entry name" value="ATP_GRASP"/>
    <property type="match status" value="1"/>
</dbReference>
<evidence type="ECO:0000256" key="2">
    <source>
        <dbReference type="ARBA" id="ARBA00022741"/>
    </source>
</evidence>
<name>A0A7V8NQI7_9BACT</name>
<evidence type="ECO:0000313" key="7">
    <source>
        <dbReference type="EMBL" id="MBA0085360.1"/>
    </source>
</evidence>
<dbReference type="AlphaFoldDB" id="A0A7V8NQI7"/>
<keyword evidence="1" id="KW-0436">Ligase</keyword>
<dbReference type="Proteomes" id="UP000567293">
    <property type="component" value="Unassembled WGS sequence"/>
</dbReference>
<evidence type="ECO:0000256" key="1">
    <source>
        <dbReference type="ARBA" id="ARBA00022598"/>
    </source>
</evidence>
<dbReference type="SUPFAM" id="SSF56059">
    <property type="entry name" value="Glutathione synthetase ATP-binding domain-like"/>
    <property type="match status" value="1"/>
</dbReference>
<protein>
    <submittedName>
        <fullName evidence="7">ATP-grasp domain-containing protein</fullName>
    </submittedName>
</protein>
<evidence type="ECO:0000313" key="8">
    <source>
        <dbReference type="Proteomes" id="UP000567293"/>
    </source>
</evidence>
<feature type="region of interest" description="Disordered" evidence="5">
    <location>
        <begin position="49"/>
        <end position="71"/>
    </location>
</feature>
<sequence length="430" mass="46822">MVPACSKSTRRCRGCSRFRSGNHSRFEGRPIISRISSSAETPARLYRSRVRSARSHRSTTRATHSPGAVDRALSSLPRSSRFEEAGCAKIGAVSRRLLLFAATTGYQIRVFAEAARRLGVDLTLATDRCHVLEDPWGDRAIAVRFDRIAESIEALRGHRFDGVLAVGDQPAVLAAETAAVFGLRFHPPAAARACCDKFLARQLYQASGLRVPPFFRASLGEDPGALAARAPYPCVLKPLGGSASRGVIRANNEDEFLEALRRIRKMGERELQVEGYIEGREFAVEGLATAGQFEPLAIFDKPDPLEGPFFEETLYVTPSREPAGVQQELLGTVNRAVGALGLRHGPVHAELRYNARGAWIVEAAARPIGGLCARALRFKPDVPLEQLILRHALGEEVARTEPADPASGVMMIPIPKGGVYESVEGLERAR</sequence>
<dbReference type="GO" id="GO:0005524">
    <property type="term" value="F:ATP binding"/>
    <property type="evidence" value="ECO:0007669"/>
    <property type="project" value="UniProtKB-UniRule"/>
</dbReference>
<dbReference type="InterPro" id="IPR052032">
    <property type="entry name" value="ATP-dep_AA_Ligase"/>
</dbReference>
<dbReference type="Gene3D" id="3.30.470.20">
    <property type="entry name" value="ATP-grasp fold, B domain"/>
    <property type="match status" value="1"/>
</dbReference>
<evidence type="ECO:0000256" key="4">
    <source>
        <dbReference type="PROSITE-ProRule" id="PRU00409"/>
    </source>
</evidence>
<keyword evidence="2 4" id="KW-0547">Nucleotide-binding</keyword>
<reference evidence="7" key="1">
    <citation type="submission" date="2020-06" db="EMBL/GenBank/DDBJ databases">
        <title>Legume-microbial interactions unlock mineral nutrients during tropical forest succession.</title>
        <authorList>
            <person name="Epihov D.Z."/>
        </authorList>
    </citation>
    <scope>NUCLEOTIDE SEQUENCE [LARGE SCALE GENOMIC DNA]</scope>
    <source>
        <strain evidence="7">Pan2503</strain>
    </source>
</reference>
<proteinExistence type="predicted"/>
<keyword evidence="8" id="KW-1185">Reference proteome</keyword>
<feature type="compositionally biased region" description="Basic residues" evidence="5">
    <location>
        <begin position="49"/>
        <end position="59"/>
    </location>
</feature>
<evidence type="ECO:0000259" key="6">
    <source>
        <dbReference type="PROSITE" id="PS50975"/>
    </source>
</evidence>
<dbReference type="InterPro" id="IPR011761">
    <property type="entry name" value="ATP-grasp"/>
</dbReference>
<feature type="domain" description="ATP-grasp" evidence="6">
    <location>
        <begin position="201"/>
        <end position="393"/>
    </location>
</feature>
<evidence type="ECO:0000256" key="3">
    <source>
        <dbReference type="ARBA" id="ARBA00022840"/>
    </source>
</evidence>
<dbReference type="Pfam" id="PF13535">
    <property type="entry name" value="ATP-grasp_4"/>
    <property type="match status" value="1"/>
</dbReference>
<dbReference type="EMBL" id="JACDQQ010000985">
    <property type="protein sequence ID" value="MBA0085360.1"/>
    <property type="molecule type" value="Genomic_DNA"/>
</dbReference>
<dbReference type="GO" id="GO:0046872">
    <property type="term" value="F:metal ion binding"/>
    <property type="evidence" value="ECO:0007669"/>
    <property type="project" value="InterPro"/>
</dbReference>
<organism evidence="7 8">
    <name type="scientific">Candidatus Acidiferrum panamense</name>
    <dbReference type="NCBI Taxonomy" id="2741543"/>
    <lineage>
        <taxon>Bacteria</taxon>
        <taxon>Pseudomonadati</taxon>
        <taxon>Acidobacteriota</taxon>
        <taxon>Terriglobia</taxon>
        <taxon>Candidatus Acidiferrales</taxon>
        <taxon>Candidatus Acidiferrum</taxon>
    </lineage>
</organism>
<dbReference type="PANTHER" id="PTHR43585:SF2">
    <property type="entry name" value="ATP-GRASP ENZYME FSQD"/>
    <property type="match status" value="1"/>
</dbReference>
<evidence type="ECO:0000256" key="5">
    <source>
        <dbReference type="SAM" id="MobiDB-lite"/>
    </source>
</evidence>
<keyword evidence="3 4" id="KW-0067">ATP-binding</keyword>
<comment type="caution">
    <text evidence="7">The sequence shown here is derived from an EMBL/GenBank/DDBJ whole genome shotgun (WGS) entry which is preliminary data.</text>
</comment>
<dbReference type="PANTHER" id="PTHR43585">
    <property type="entry name" value="FUMIPYRROLE BIOSYNTHESIS PROTEIN C"/>
    <property type="match status" value="1"/>
</dbReference>
<gene>
    <name evidence="7" type="ORF">HRJ53_10210</name>
</gene>
<dbReference type="GO" id="GO:0016874">
    <property type="term" value="F:ligase activity"/>
    <property type="evidence" value="ECO:0007669"/>
    <property type="project" value="UniProtKB-KW"/>
</dbReference>
<feature type="non-terminal residue" evidence="7">
    <location>
        <position position="430"/>
    </location>
</feature>